<accession>A0A1I2H756</accession>
<keyword evidence="2" id="KW-1185">Reference proteome</keyword>
<gene>
    <name evidence="1" type="ORF">SAMN05216167_13831</name>
</gene>
<dbReference type="AlphaFoldDB" id="A0A1I2H756"/>
<proteinExistence type="predicted"/>
<reference evidence="1 2" key="1">
    <citation type="submission" date="2016-10" db="EMBL/GenBank/DDBJ databases">
        <authorList>
            <person name="de Groot N.N."/>
        </authorList>
    </citation>
    <scope>NUCLEOTIDE SEQUENCE [LARGE SCALE GENOMIC DNA]</scope>
    <source>
        <strain evidence="1 2">DSM 26130</strain>
    </source>
</reference>
<dbReference type="Proteomes" id="UP000198598">
    <property type="component" value="Unassembled WGS sequence"/>
</dbReference>
<evidence type="ECO:0000313" key="1">
    <source>
        <dbReference type="EMBL" id="SFF25170.1"/>
    </source>
</evidence>
<evidence type="ECO:0000313" key="2">
    <source>
        <dbReference type="Proteomes" id="UP000198598"/>
    </source>
</evidence>
<dbReference type="EMBL" id="FOLQ01000038">
    <property type="protein sequence ID" value="SFF25170.1"/>
    <property type="molecule type" value="Genomic_DNA"/>
</dbReference>
<protein>
    <submittedName>
        <fullName evidence="1">YD repeat-containing protein</fullName>
    </submittedName>
</protein>
<dbReference type="STRING" id="662367.SAMN05216167_13831"/>
<organism evidence="1 2">
    <name type="scientific">Spirosoma endophyticum</name>
    <dbReference type="NCBI Taxonomy" id="662367"/>
    <lineage>
        <taxon>Bacteria</taxon>
        <taxon>Pseudomonadati</taxon>
        <taxon>Bacteroidota</taxon>
        <taxon>Cytophagia</taxon>
        <taxon>Cytophagales</taxon>
        <taxon>Cytophagaceae</taxon>
        <taxon>Spirosoma</taxon>
    </lineage>
</organism>
<name>A0A1I2H756_9BACT</name>
<sequence length="176" mass="19929">MSDGSYVTYSFDGDNVSRSEEFSVNGKLVATITYQYFPDNRLKRVEETNIGGARKIETAMTFAYDNKENLMQMVDLTKYPETGTYQVEMVTRYTNYDSKKNVSDLWTLYPILPTVTLQVNNAATVTQYIEGPDGAEMLFHTSQYVYQYNAQGYPTSHTHTDPGGTLTATYSYVTAQ</sequence>